<dbReference type="WBParaSite" id="GPUH_0002326001-mRNA-1">
    <property type="protein sequence ID" value="GPUH_0002326001-mRNA-1"/>
    <property type="gene ID" value="GPUH_0002326001"/>
</dbReference>
<organism evidence="5">
    <name type="scientific">Gongylonema pulchrum</name>
    <dbReference type="NCBI Taxonomy" id="637853"/>
    <lineage>
        <taxon>Eukaryota</taxon>
        <taxon>Metazoa</taxon>
        <taxon>Ecdysozoa</taxon>
        <taxon>Nematoda</taxon>
        <taxon>Chromadorea</taxon>
        <taxon>Rhabditida</taxon>
        <taxon>Spirurina</taxon>
        <taxon>Spiruromorpha</taxon>
        <taxon>Spiruroidea</taxon>
        <taxon>Gongylonematidae</taxon>
        <taxon>Gongylonema</taxon>
    </lineage>
</organism>
<dbReference type="AlphaFoldDB" id="A0A183EQJ0"/>
<dbReference type="Proteomes" id="UP000271098">
    <property type="component" value="Unassembled WGS sequence"/>
</dbReference>
<accession>A0A183EQJ0</accession>
<dbReference type="EMBL" id="UYRT01097207">
    <property type="protein sequence ID" value="VDN41178.1"/>
    <property type="molecule type" value="Genomic_DNA"/>
</dbReference>
<feature type="domain" description="Tudor" evidence="2">
    <location>
        <begin position="55"/>
        <end position="113"/>
    </location>
</feature>
<proteinExistence type="predicted"/>
<feature type="transmembrane region" description="Helical" evidence="1">
    <location>
        <begin position="174"/>
        <end position="196"/>
    </location>
</feature>
<keyword evidence="1" id="KW-1133">Transmembrane helix</keyword>
<evidence type="ECO:0000256" key="1">
    <source>
        <dbReference type="SAM" id="Phobius"/>
    </source>
</evidence>
<reference evidence="5" key="1">
    <citation type="submission" date="2016-06" db="UniProtKB">
        <authorList>
            <consortium name="WormBaseParasite"/>
        </authorList>
    </citation>
    <scope>IDENTIFICATION</scope>
</reference>
<dbReference type="Gene3D" id="2.30.30.140">
    <property type="match status" value="2"/>
</dbReference>
<protein>
    <submittedName>
        <fullName evidence="5">Tudor domain-containing protein</fullName>
    </submittedName>
</protein>
<evidence type="ECO:0000313" key="4">
    <source>
        <dbReference type="Proteomes" id="UP000271098"/>
    </source>
</evidence>
<keyword evidence="4" id="KW-1185">Reference proteome</keyword>
<gene>
    <name evidence="3" type="ORF">GPUH_LOCUS23230</name>
</gene>
<keyword evidence="1" id="KW-0812">Transmembrane</keyword>
<evidence type="ECO:0000313" key="5">
    <source>
        <dbReference type="WBParaSite" id="GPUH_0002326001-mRNA-1"/>
    </source>
</evidence>
<dbReference type="SUPFAM" id="SSF63748">
    <property type="entry name" value="Tudor/PWWP/MBT"/>
    <property type="match status" value="2"/>
</dbReference>
<dbReference type="CDD" id="cd20379">
    <property type="entry name" value="Tudor_dTUD-like"/>
    <property type="match status" value="2"/>
</dbReference>
<dbReference type="PROSITE" id="PS50304">
    <property type="entry name" value="TUDOR"/>
    <property type="match status" value="2"/>
</dbReference>
<dbReference type="Pfam" id="PF00567">
    <property type="entry name" value="TUDOR"/>
    <property type="match status" value="1"/>
</dbReference>
<evidence type="ECO:0000313" key="3">
    <source>
        <dbReference type="EMBL" id="VDN41178.1"/>
    </source>
</evidence>
<dbReference type="SMART" id="SM00333">
    <property type="entry name" value="TUDOR"/>
    <property type="match status" value="2"/>
</dbReference>
<keyword evidence="1" id="KW-0472">Membrane</keyword>
<evidence type="ECO:0000259" key="2">
    <source>
        <dbReference type="PROSITE" id="PS50304"/>
    </source>
</evidence>
<dbReference type="InterPro" id="IPR002999">
    <property type="entry name" value="Tudor"/>
</dbReference>
<name>A0A183EQJ0_9BILA</name>
<sequence>MVRCDDDNSCALWPLFFVHINSKENRQLLDRYFSSMTAIVPLLASESVQCSFTPNSELGTLCIAYCEKYNAKLRALITTIGMIRVEVFYVDYGIFEWVDRTHLYSIIDQELGTLCIAYCEKYSAKLRALITTIGMIRVEVFYVDYGIFEWVDRTHLYSIIDQVPVKGTSCGAAVFARLALILFLPSFISFSLSNLIRLF</sequence>
<reference evidence="3 4" key="2">
    <citation type="submission" date="2018-11" db="EMBL/GenBank/DDBJ databases">
        <authorList>
            <consortium name="Pathogen Informatics"/>
        </authorList>
    </citation>
    <scope>NUCLEOTIDE SEQUENCE [LARGE SCALE GENOMIC DNA]</scope>
</reference>
<feature type="domain" description="Tudor" evidence="2">
    <location>
        <begin position="108"/>
        <end position="166"/>
    </location>
</feature>